<dbReference type="GO" id="GO:0004674">
    <property type="term" value="F:protein serine/threonine kinase activity"/>
    <property type="evidence" value="ECO:0007669"/>
    <property type="project" value="UniProtKB-KW"/>
</dbReference>
<dbReference type="Proteomes" id="UP000663870">
    <property type="component" value="Unassembled WGS sequence"/>
</dbReference>
<dbReference type="InterPro" id="IPR008271">
    <property type="entry name" value="Ser/Thr_kinase_AS"/>
</dbReference>
<evidence type="ECO:0000313" key="9">
    <source>
        <dbReference type="EMBL" id="CAF0815176.1"/>
    </source>
</evidence>
<dbReference type="InterPro" id="IPR017441">
    <property type="entry name" value="Protein_kinase_ATP_BS"/>
</dbReference>
<evidence type="ECO:0000313" key="14">
    <source>
        <dbReference type="EMBL" id="CAF1474600.1"/>
    </source>
</evidence>
<evidence type="ECO:0000256" key="2">
    <source>
        <dbReference type="ARBA" id="ARBA00022679"/>
    </source>
</evidence>
<evidence type="ECO:0000256" key="1">
    <source>
        <dbReference type="ARBA" id="ARBA00022527"/>
    </source>
</evidence>
<evidence type="ECO:0000313" key="16">
    <source>
        <dbReference type="EMBL" id="CAF3957366.1"/>
    </source>
</evidence>
<evidence type="ECO:0000313" key="13">
    <source>
        <dbReference type="EMBL" id="CAF1361713.1"/>
    </source>
</evidence>
<keyword evidence="3 6" id="KW-0547">Nucleotide-binding</keyword>
<evidence type="ECO:0000256" key="6">
    <source>
        <dbReference type="PROSITE-ProRule" id="PRU10141"/>
    </source>
</evidence>
<name>A0A815RDW8_9BILA</name>
<dbReference type="SUPFAM" id="SSF56112">
    <property type="entry name" value="Protein kinase-like (PK-like)"/>
    <property type="match status" value="1"/>
</dbReference>
<comment type="caution">
    <text evidence="14">The sequence shown here is derived from an EMBL/GenBank/DDBJ whole genome shotgun (WGS) entry which is preliminary data.</text>
</comment>
<evidence type="ECO:0000313" key="15">
    <source>
        <dbReference type="EMBL" id="CAF3866564.1"/>
    </source>
</evidence>
<dbReference type="Proteomes" id="UP000663864">
    <property type="component" value="Unassembled WGS sequence"/>
</dbReference>
<dbReference type="OrthoDB" id="20524at2759"/>
<dbReference type="EMBL" id="CAJNOH010000053">
    <property type="protein sequence ID" value="CAF0815176.1"/>
    <property type="molecule type" value="Genomic_DNA"/>
</dbReference>
<dbReference type="AlphaFoldDB" id="A0A815RDW8"/>
<evidence type="ECO:0000256" key="7">
    <source>
        <dbReference type="RuleBase" id="RU000304"/>
    </source>
</evidence>
<dbReference type="PROSITE" id="PS00108">
    <property type="entry name" value="PROTEIN_KINASE_ST"/>
    <property type="match status" value="1"/>
</dbReference>
<dbReference type="GO" id="GO:0005634">
    <property type="term" value="C:nucleus"/>
    <property type="evidence" value="ECO:0007669"/>
    <property type="project" value="TreeGrafter"/>
</dbReference>
<dbReference type="GO" id="GO:0007094">
    <property type="term" value="P:mitotic spindle assembly checkpoint signaling"/>
    <property type="evidence" value="ECO:0007669"/>
    <property type="project" value="TreeGrafter"/>
</dbReference>
<sequence>MGGIFSRISQFFSGDEFIGGVMNIHGVPYKLQRRIGTGGFANVYAGKGPKGTPVAIKIINLNGLPPFRSQSLVQTYLNEVTLLERLRIESRHVVVIHDFDFDPRIGLGYIVMELGGDNLMTLIDRLRASDRTRVPSIDLVMIKGFWRQMVSIVATLHAHSIVHMDLKPANLILFGRTLKIVDLGISRKANALGRAGVGTPQFSAPEVMQDKSGLQRSFGPQVDIWSLGAILYYMVYGRAPAYHPSAAMAPFGLHPPPDSALNDVLRRTLVLNPHMRADIHTLLHHPFTRM</sequence>
<dbReference type="PANTHER" id="PTHR22974:SF21">
    <property type="entry name" value="DUAL SPECIFICITY PROTEIN KINASE TTK"/>
    <property type="match status" value="1"/>
</dbReference>
<evidence type="ECO:0000256" key="3">
    <source>
        <dbReference type="ARBA" id="ARBA00022741"/>
    </source>
</evidence>
<dbReference type="PANTHER" id="PTHR22974">
    <property type="entry name" value="MIXED LINEAGE PROTEIN KINASE"/>
    <property type="match status" value="1"/>
</dbReference>
<evidence type="ECO:0000313" key="19">
    <source>
        <dbReference type="Proteomes" id="UP000663889"/>
    </source>
</evidence>
<dbReference type="InterPro" id="IPR000719">
    <property type="entry name" value="Prot_kinase_dom"/>
</dbReference>
<comment type="similarity">
    <text evidence="7">Belongs to the protein kinase superfamily.</text>
</comment>
<dbReference type="Proteomes" id="UP000663882">
    <property type="component" value="Unassembled WGS sequence"/>
</dbReference>
<feature type="binding site" evidence="6">
    <location>
        <position position="57"/>
    </location>
    <ligand>
        <name>ATP</name>
        <dbReference type="ChEBI" id="CHEBI:30616"/>
    </ligand>
</feature>
<dbReference type="EMBL" id="CAJNOO010003535">
    <property type="protein sequence ID" value="CAF1342098.1"/>
    <property type="molecule type" value="Genomic_DNA"/>
</dbReference>
<keyword evidence="2" id="KW-0808">Transferase</keyword>
<proteinExistence type="inferred from homology"/>
<evidence type="ECO:0000313" key="12">
    <source>
        <dbReference type="EMBL" id="CAF1361560.1"/>
    </source>
</evidence>
<dbReference type="GO" id="GO:0004712">
    <property type="term" value="F:protein serine/threonine/tyrosine kinase activity"/>
    <property type="evidence" value="ECO:0007669"/>
    <property type="project" value="TreeGrafter"/>
</dbReference>
<dbReference type="Proteomes" id="UP000663854">
    <property type="component" value="Unassembled WGS sequence"/>
</dbReference>
<dbReference type="Proteomes" id="UP000663836">
    <property type="component" value="Unassembled WGS sequence"/>
</dbReference>
<dbReference type="EMBL" id="CAJNOL010001450">
    <property type="protein sequence ID" value="CAF1361713.1"/>
    <property type="molecule type" value="Genomic_DNA"/>
</dbReference>
<evidence type="ECO:0000313" key="17">
    <source>
        <dbReference type="EMBL" id="CAF4031476.1"/>
    </source>
</evidence>
<dbReference type="GO" id="GO:0000776">
    <property type="term" value="C:kinetochore"/>
    <property type="evidence" value="ECO:0007669"/>
    <property type="project" value="TreeGrafter"/>
</dbReference>
<dbReference type="EMBL" id="CAJOBE010007278">
    <property type="protein sequence ID" value="CAF4031476.1"/>
    <property type="molecule type" value="Genomic_DNA"/>
</dbReference>
<dbReference type="EMBL" id="CAJOBD010002233">
    <property type="protein sequence ID" value="CAF3866564.1"/>
    <property type="molecule type" value="Genomic_DNA"/>
</dbReference>
<keyword evidence="1 7" id="KW-0723">Serine/threonine-protein kinase</keyword>
<keyword evidence="4" id="KW-0418">Kinase</keyword>
<evidence type="ECO:0000313" key="11">
    <source>
        <dbReference type="EMBL" id="CAF1342098.1"/>
    </source>
</evidence>
<evidence type="ECO:0000256" key="4">
    <source>
        <dbReference type="ARBA" id="ARBA00022777"/>
    </source>
</evidence>
<evidence type="ECO:0000313" key="10">
    <source>
        <dbReference type="EMBL" id="CAF1298337.1"/>
    </source>
</evidence>
<evidence type="ECO:0000259" key="8">
    <source>
        <dbReference type="PROSITE" id="PS50011"/>
    </source>
</evidence>
<feature type="domain" description="Protein kinase" evidence="8">
    <location>
        <begin position="29"/>
        <end position="288"/>
    </location>
</feature>
<evidence type="ECO:0000313" key="18">
    <source>
        <dbReference type="Proteomes" id="UP000663870"/>
    </source>
</evidence>
<dbReference type="EMBL" id="CAJNOU010005328">
    <property type="protein sequence ID" value="CAF1474600.1"/>
    <property type="molecule type" value="Genomic_DNA"/>
</dbReference>
<protein>
    <recommendedName>
        <fullName evidence="8">Protein kinase domain-containing protein</fullName>
    </recommendedName>
</protein>
<dbReference type="GO" id="GO:0007059">
    <property type="term" value="P:chromosome segregation"/>
    <property type="evidence" value="ECO:0007669"/>
    <property type="project" value="TreeGrafter"/>
</dbReference>
<dbReference type="GO" id="GO:0005524">
    <property type="term" value="F:ATP binding"/>
    <property type="evidence" value="ECO:0007669"/>
    <property type="project" value="UniProtKB-UniRule"/>
</dbReference>
<dbReference type="PROSITE" id="PS00107">
    <property type="entry name" value="PROTEIN_KINASE_ATP"/>
    <property type="match status" value="1"/>
</dbReference>
<dbReference type="Proteomes" id="UP000663823">
    <property type="component" value="Unassembled WGS sequence"/>
</dbReference>
<dbReference type="GO" id="GO:0033316">
    <property type="term" value="P:meiotic spindle assembly checkpoint signaling"/>
    <property type="evidence" value="ECO:0007669"/>
    <property type="project" value="TreeGrafter"/>
</dbReference>
<gene>
    <name evidence="17" type="ORF">FNK824_LOCUS27668</name>
    <name evidence="15" type="ORF">JBS370_LOCUS19064</name>
    <name evidence="12" type="ORF">JXQ802_LOCUS32653</name>
    <name evidence="13" type="ORF">JXQ802_LOCUS32661</name>
    <name evidence="16" type="ORF">OTI717_LOCUS26715</name>
    <name evidence="9" type="ORF">PYM288_LOCUS5298</name>
    <name evidence="11" type="ORF">RFH988_LOCUS31838</name>
    <name evidence="14" type="ORF">SEV965_LOCUS34812</name>
    <name evidence="10" type="ORF">ZHD862_LOCUS27825</name>
</gene>
<dbReference type="Proteomes" id="UP000663889">
    <property type="component" value="Unassembled WGS sequence"/>
</dbReference>
<dbReference type="GO" id="GO:0034501">
    <property type="term" value="P:protein localization to kinetochore"/>
    <property type="evidence" value="ECO:0007669"/>
    <property type="project" value="TreeGrafter"/>
</dbReference>
<accession>A0A815RDW8</accession>
<dbReference type="Proteomes" id="UP000663874">
    <property type="component" value="Unassembled WGS sequence"/>
</dbReference>
<dbReference type="Gene3D" id="3.30.200.20">
    <property type="entry name" value="Phosphorylase Kinase, domain 1"/>
    <property type="match status" value="1"/>
</dbReference>
<keyword evidence="18" id="KW-1185">Reference proteome</keyword>
<organism evidence="14 19">
    <name type="scientific">Rotaria sordida</name>
    <dbReference type="NCBI Taxonomy" id="392033"/>
    <lineage>
        <taxon>Eukaryota</taxon>
        <taxon>Metazoa</taxon>
        <taxon>Spiralia</taxon>
        <taxon>Gnathifera</taxon>
        <taxon>Rotifera</taxon>
        <taxon>Eurotatoria</taxon>
        <taxon>Bdelloidea</taxon>
        <taxon>Philodinida</taxon>
        <taxon>Philodinidae</taxon>
        <taxon>Rotaria</taxon>
    </lineage>
</organism>
<dbReference type="SMART" id="SM00220">
    <property type="entry name" value="S_TKc"/>
    <property type="match status" value="1"/>
</dbReference>
<keyword evidence="5 6" id="KW-0067">ATP-binding</keyword>
<dbReference type="Gene3D" id="1.10.510.10">
    <property type="entry name" value="Transferase(Phosphotransferase) domain 1"/>
    <property type="match status" value="1"/>
</dbReference>
<evidence type="ECO:0000256" key="5">
    <source>
        <dbReference type="ARBA" id="ARBA00022840"/>
    </source>
</evidence>
<dbReference type="Pfam" id="PF00069">
    <property type="entry name" value="Pkinase"/>
    <property type="match status" value="1"/>
</dbReference>
<dbReference type="InterPro" id="IPR011009">
    <property type="entry name" value="Kinase-like_dom_sf"/>
</dbReference>
<dbReference type="PROSITE" id="PS50011">
    <property type="entry name" value="PROTEIN_KINASE_DOM"/>
    <property type="match status" value="1"/>
</dbReference>
<dbReference type="EMBL" id="CAJNOT010002244">
    <property type="protein sequence ID" value="CAF1298337.1"/>
    <property type="molecule type" value="Genomic_DNA"/>
</dbReference>
<dbReference type="EMBL" id="CAJNOL010001449">
    <property type="protein sequence ID" value="CAF1361560.1"/>
    <property type="molecule type" value="Genomic_DNA"/>
</dbReference>
<dbReference type="EMBL" id="CAJOAX010005702">
    <property type="protein sequence ID" value="CAF3957366.1"/>
    <property type="molecule type" value="Genomic_DNA"/>
</dbReference>
<reference evidence="14" key="1">
    <citation type="submission" date="2021-02" db="EMBL/GenBank/DDBJ databases">
        <authorList>
            <person name="Nowell W R."/>
        </authorList>
    </citation>
    <scope>NUCLEOTIDE SEQUENCE</scope>
</reference>